<accession>A0A833GZH5</accession>
<dbReference type="EC" id="5.1.1.3" evidence="2 8"/>
<keyword evidence="6 8" id="KW-0961">Cell wall biogenesis/degradation</keyword>
<comment type="catalytic activity">
    <reaction evidence="1 8">
        <text>L-glutamate = D-glutamate</text>
        <dbReference type="Rhea" id="RHEA:12813"/>
        <dbReference type="ChEBI" id="CHEBI:29985"/>
        <dbReference type="ChEBI" id="CHEBI:29986"/>
        <dbReference type="EC" id="5.1.1.3"/>
    </reaction>
</comment>
<dbReference type="AlphaFoldDB" id="A0A833GZH5"/>
<proteinExistence type="inferred from homology"/>
<feature type="binding site" evidence="8">
    <location>
        <begin position="31"/>
        <end position="32"/>
    </location>
    <ligand>
        <name>substrate</name>
    </ligand>
</feature>
<name>A0A833GZH5_9LEPT</name>
<evidence type="ECO:0000256" key="4">
    <source>
        <dbReference type="ARBA" id="ARBA00022984"/>
    </source>
</evidence>
<keyword evidence="3 8" id="KW-0133">Cell shape</keyword>
<dbReference type="GO" id="GO:0008360">
    <property type="term" value="P:regulation of cell shape"/>
    <property type="evidence" value="ECO:0007669"/>
    <property type="project" value="UniProtKB-KW"/>
</dbReference>
<feature type="region of interest" description="Disordered" evidence="9">
    <location>
        <begin position="1"/>
        <end position="25"/>
    </location>
</feature>
<organism evidence="10 11">
    <name type="scientific">Leptonema illini</name>
    <dbReference type="NCBI Taxonomy" id="183"/>
    <lineage>
        <taxon>Bacteria</taxon>
        <taxon>Pseudomonadati</taxon>
        <taxon>Spirochaetota</taxon>
        <taxon>Spirochaetia</taxon>
        <taxon>Leptospirales</taxon>
        <taxon>Leptospiraceae</taxon>
        <taxon>Leptonema</taxon>
    </lineage>
</organism>
<dbReference type="GO" id="GO:0008881">
    <property type="term" value="F:glutamate racemase activity"/>
    <property type="evidence" value="ECO:0007669"/>
    <property type="project" value="UniProtKB-UniRule"/>
</dbReference>
<dbReference type="NCBIfam" id="TIGR00067">
    <property type="entry name" value="glut_race"/>
    <property type="match status" value="1"/>
</dbReference>
<keyword evidence="4 8" id="KW-0573">Peptidoglycan synthesis</keyword>
<dbReference type="Proteomes" id="UP000460298">
    <property type="component" value="Unassembled WGS sequence"/>
</dbReference>
<comment type="function">
    <text evidence="8">Provides the (R)-glutamate required for cell wall biosynthesis.</text>
</comment>
<sequence>MNDTNAKETPESGLKPEPDDALKNRPIGVFDSGMGGLTVLHELIQSLPDERFIYLGDTARVPYGSRSPETIRRYSMEVASYLVKQQIKYLVIACNTSTAHAEALLKEKMSVPVLGVIRPGVEALLAAASEAGATVGVLGTRSTVKSGAYERLIKERRDDLNVVSQACPLFVPLVEEGWTDNAVTEEVIRQYVDGLVSKGMSAAVLGCTHYPLLKKAFARVYPQLQLVDSSVEVARTVAAELDRLQLRRAPQANGRSKVRILLTDVTEHVAFLEKLFLGIELGIEEVPIDELKS</sequence>
<dbReference type="InterPro" id="IPR018187">
    <property type="entry name" value="Asp/Glu_racemase_AS_1"/>
</dbReference>
<evidence type="ECO:0000313" key="11">
    <source>
        <dbReference type="Proteomes" id="UP000460298"/>
    </source>
</evidence>
<comment type="similarity">
    <text evidence="8">Belongs to the aspartate/glutamate racemases family.</text>
</comment>
<evidence type="ECO:0000256" key="3">
    <source>
        <dbReference type="ARBA" id="ARBA00022960"/>
    </source>
</evidence>
<dbReference type="SUPFAM" id="SSF53681">
    <property type="entry name" value="Aspartate/glutamate racemase"/>
    <property type="match status" value="2"/>
</dbReference>
<evidence type="ECO:0000256" key="5">
    <source>
        <dbReference type="ARBA" id="ARBA00023235"/>
    </source>
</evidence>
<evidence type="ECO:0000256" key="2">
    <source>
        <dbReference type="ARBA" id="ARBA00013090"/>
    </source>
</evidence>
<feature type="binding site" evidence="8">
    <location>
        <begin position="95"/>
        <end position="96"/>
    </location>
    <ligand>
        <name>substrate</name>
    </ligand>
</feature>
<feature type="active site" description="Proton donor/acceptor" evidence="8">
    <location>
        <position position="94"/>
    </location>
</feature>
<dbReference type="HAMAP" id="MF_00258">
    <property type="entry name" value="Glu_racemase"/>
    <property type="match status" value="1"/>
</dbReference>
<evidence type="ECO:0000256" key="9">
    <source>
        <dbReference type="SAM" id="MobiDB-lite"/>
    </source>
</evidence>
<dbReference type="PANTHER" id="PTHR21198">
    <property type="entry name" value="GLUTAMATE RACEMASE"/>
    <property type="match status" value="1"/>
</dbReference>
<dbReference type="GO" id="GO:0009252">
    <property type="term" value="P:peptidoglycan biosynthetic process"/>
    <property type="evidence" value="ECO:0007669"/>
    <property type="project" value="UniProtKB-UniRule"/>
</dbReference>
<evidence type="ECO:0000256" key="8">
    <source>
        <dbReference type="HAMAP-Rule" id="MF_00258"/>
    </source>
</evidence>
<dbReference type="InterPro" id="IPR015942">
    <property type="entry name" value="Asp/Glu/hydantoin_racemase"/>
</dbReference>
<dbReference type="InterPro" id="IPR004391">
    <property type="entry name" value="Glu_race"/>
</dbReference>
<dbReference type="PANTHER" id="PTHR21198:SF2">
    <property type="entry name" value="GLUTAMATE RACEMASE"/>
    <property type="match status" value="1"/>
</dbReference>
<comment type="pathway">
    <text evidence="8">Cell wall biogenesis; peptidoglycan biosynthesis.</text>
</comment>
<dbReference type="FunFam" id="3.40.50.1860:FF:000002">
    <property type="entry name" value="Glutamate racemase"/>
    <property type="match status" value="1"/>
</dbReference>
<feature type="active site" description="Proton donor/acceptor" evidence="8">
    <location>
        <position position="207"/>
    </location>
</feature>
<feature type="compositionally biased region" description="Basic and acidic residues" evidence="9">
    <location>
        <begin position="1"/>
        <end position="23"/>
    </location>
</feature>
<dbReference type="UniPathway" id="UPA00219"/>
<dbReference type="GO" id="GO:0071555">
    <property type="term" value="P:cell wall organization"/>
    <property type="evidence" value="ECO:0007669"/>
    <property type="project" value="UniProtKB-KW"/>
</dbReference>
<dbReference type="Gene3D" id="3.40.50.1860">
    <property type="match status" value="2"/>
</dbReference>
<evidence type="ECO:0000256" key="6">
    <source>
        <dbReference type="ARBA" id="ARBA00023316"/>
    </source>
</evidence>
<protein>
    <recommendedName>
        <fullName evidence="7 8">Glutamate racemase</fullName>
        <ecNumber evidence="2 8">5.1.1.3</ecNumber>
    </recommendedName>
</protein>
<evidence type="ECO:0000256" key="7">
    <source>
        <dbReference type="ARBA" id="ARBA00070053"/>
    </source>
</evidence>
<dbReference type="EMBL" id="WBUI01000016">
    <property type="protein sequence ID" value="KAB2931004.1"/>
    <property type="molecule type" value="Genomic_DNA"/>
</dbReference>
<gene>
    <name evidence="8" type="primary">murI</name>
    <name evidence="10" type="ORF">F9K24_15025</name>
</gene>
<dbReference type="Pfam" id="PF01177">
    <property type="entry name" value="Asp_Glu_race"/>
    <property type="match status" value="1"/>
</dbReference>
<dbReference type="PROSITE" id="PS00923">
    <property type="entry name" value="ASP_GLU_RACEMASE_1"/>
    <property type="match status" value="1"/>
</dbReference>
<feature type="binding site" evidence="8">
    <location>
        <begin position="63"/>
        <end position="64"/>
    </location>
    <ligand>
        <name>substrate</name>
    </ligand>
</feature>
<feature type="binding site" evidence="8">
    <location>
        <begin position="208"/>
        <end position="209"/>
    </location>
    <ligand>
        <name>substrate</name>
    </ligand>
</feature>
<keyword evidence="5 8" id="KW-0413">Isomerase</keyword>
<evidence type="ECO:0000256" key="1">
    <source>
        <dbReference type="ARBA" id="ARBA00001602"/>
    </source>
</evidence>
<dbReference type="InterPro" id="IPR001920">
    <property type="entry name" value="Asp/Glu_race"/>
</dbReference>
<comment type="caution">
    <text evidence="10">The sequence shown here is derived from an EMBL/GenBank/DDBJ whole genome shotgun (WGS) entry which is preliminary data.</text>
</comment>
<reference evidence="10 11" key="1">
    <citation type="submission" date="2019-10" db="EMBL/GenBank/DDBJ databases">
        <title>Extracellular Electron Transfer in a Candidatus Methanoperedens spp. Enrichment Culture.</title>
        <authorList>
            <person name="Berger S."/>
            <person name="Rangel Shaw D."/>
            <person name="Berben T."/>
            <person name="In 'T Zandt M."/>
            <person name="Frank J."/>
            <person name="Reimann J."/>
            <person name="Jetten M.S.M."/>
            <person name="Welte C.U."/>
        </authorList>
    </citation>
    <scope>NUCLEOTIDE SEQUENCE [LARGE SCALE GENOMIC DNA]</scope>
    <source>
        <strain evidence="10">SB12</strain>
    </source>
</reference>
<evidence type="ECO:0000313" key="10">
    <source>
        <dbReference type="EMBL" id="KAB2931004.1"/>
    </source>
</evidence>